<reference evidence="3 4" key="1">
    <citation type="submission" date="2024-10" db="EMBL/GenBank/DDBJ databases">
        <title>The Natural Products Discovery Center: Release of the First 8490 Sequenced Strains for Exploring Actinobacteria Biosynthetic Diversity.</title>
        <authorList>
            <person name="Kalkreuter E."/>
            <person name="Kautsar S.A."/>
            <person name="Yang D."/>
            <person name="Bader C.D."/>
            <person name="Teijaro C.N."/>
            <person name="Fluegel L."/>
            <person name="Davis C.M."/>
            <person name="Simpson J.R."/>
            <person name="Lauterbach L."/>
            <person name="Steele A.D."/>
            <person name="Gui C."/>
            <person name="Meng S."/>
            <person name="Li G."/>
            <person name="Viehrig K."/>
            <person name="Ye F."/>
            <person name="Su P."/>
            <person name="Kiefer A.F."/>
            <person name="Nichols A."/>
            <person name="Cepeda A.J."/>
            <person name="Yan W."/>
            <person name="Fan B."/>
            <person name="Jiang Y."/>
            <person name="Adhikari A."/>
            <person name="Zheng C.-J."/>
            <person name="Schuster L."/>
            <person name="Cowan T.M."/>
            <person name="Smanski M.J."/>
            <person name="Chevrette M.G."/>
            <person name="De Carvalho L.P.S."/>
            <person name="Shen B."/>
        </authorList>
    </citation>
    <scope>NUCLEOTIDE SEQUENCE [LARGE SCALE GENOMIC DNA]</scope>
    <source>
        <strain evidence="3 4">NPDC000087</strain>
    </source>
</reference>
<keyword evidence="2" id="KW-0812">Transmembrane</keyword>
<organism evidence="3 4">
    <name type="scientific">Paractinoplanes globisporus</name>
    <dbReference type="NCBI Taxonomy" id="113565"/>
    <lineage>
        <taxon>Bacteria</taxon>
        <taxon>Bacillati</taxon>
        <taxon>Actinomycetota</taxon>
        <taxon>Actinomycetes</taxon>
        <taxon>Micromonosporales</taxon>
        <taxon>Micromonosporaceae</taxon>
        <taxon>Paractinoplanes</taxon>
    </lineage>
</organism>
<feature type="transmembrane region" description="Helical" evidence="2">
    <location>
        <begin position="30"/>
        <end position="54"/>
    </location>
</feature>
<keyword evidence="2" id="KW-1133">Transmembrane helix</keyword>
<dbReference type="Proteomes" id="UP001602245">
    <property type="component" value="Unassembled WGS sequence"/>
</dbReference>
<keyword evidence="4" id="KW-1185">Reference proteome</keyword>
<keyword evidence="2" id="KW-0472">Membrane</keyword>
<comment type="caution">
    <text evidence="3">The sequence shown here is derived from an EMBL/GenBank/DDBJ whole genome shotgun (WGS) entry which is preliminary data.</text>
</comment>
<proteinExistence type="predicted"/>
<feature type="region of interest" description="Disordered" evidence="1">
    <location>
        <begin position="1"/>
        <end position="23"/>
    </location>
</feature>
<evidence type="ECO:0000313" key="4">
    <source>
        <dbReference type="Proteomes" id="UP001602245"/>
    </source>
</evidence>
<name>A0ABW6WZ60_9ACTN</name>
<dbReference type="EMBL" id="JBIAZU010000012">
    <property type="protein sequence ID" value="MFF5297617.1"/>
    <property type="molecule type" value="Genomic_DNA"/>
</dbReference>
<feature type="transmembrane region" description="Helical" evidence="2">
    <location>
        <begin position="66"/>
        <end position="89"/>
    </location>
</feature>
<accession>A0ABW6WZ60</accession>
<protein>
    <submittedName>
        <fullName evidence="3">DUF4190 domain-containing protein</fullName>
    </submittedName>
</protein>
<gene>
    <name evidence="3" type="ORF">ACFY35_49995</name>
</gene>
<sequence length="182" mass="18537">MSINEQLPPPPGQQYYQQAPPPPPQRTSGLAIAGFILAIVVAPIGFVLSLIAVFKTGAGKAKGKGLAIAGIIISLVIMAGTTVLIIAAANSTVADPGCIDGKNAIINNSATINEQTLQKTVDELNAAAAKAKHDDVKAAVQAVADDYKQMLTAVKTGQVPPNLLDKVSADGAKLDSLCTIGG</sequence>
<dbReference type="RefSeq" id="WP_026206206.1">
    <property type="nucleotide sequence ID" value="NZ_JBIAZU010000012.1"/>
</dbReference>
<evidence type="ECO:0000256" key="2">
    <source>
        <dbReference type="SAM" id="Phobius"/>
    </source>
</evidence>
<evidence type="ECO:0000256" key="1">
    <source>
        <dbReference type="SAM" id="MobiDB-lite"/>
    </source>
</evidence>
<evidence type="ECO:0000313" key="3">
    <source>
        <dbReference type="EMBL" id="MFF5297617.1"/>
    </source>
</evidence>